<dbReference type="AlphaFoldDB" id="A0A6P2SB26"/>
<comment type="similarity">
    <text evidence="2">Belongs to the major facilitator superfamily. Sugar transporter (TC 2.A.1.1) family.</text>
</comment>
<protein>
    <submittedName>
        <fullName evidence="10">Major facilitator transporter</fullName>
    </submittedName>
</protein>
<dbReference type="InterPro" id="IPR005829">
    <property type="entry name" value="Sugar_transporter_CS"/>
</dbReference>
<dbReference type="Pfam" id="PF00083">
    <property type="entry name" value="Sugar_tr"/>
    <property type="match status" value="1"/>
</dbReference>
<feature type="domain" description="Major facilitator superfamily (MFS) profile" evidence="9">
    <location>
        <begin position="25"/>
        <end position="623"/>
    </location>
</feature>
<evidence type="ECO:0000256" key="3">
    <source>
        <dbReference type="ARBA" id="ARBA00022448"/>
    </source>
</evidence>
<dbReference type="InterPro" id="IPR005828">
    <property type="entry name" value="MFS_sugar_transport-like"/>
</dbReference>
<gene>
    <name evidence="10" type="ORF">BLA6863_07219</name>
</gene>
<dbReference type="PANTHER" id="PTHR23511:SF34">
    <property type="entry name" value="SYNAPTIC VESICLE GLYCOPROTEIN 2"/>
    <property type="match status" value="1"/>
</dbReference>
<reference evidence="10 11" key="1">
    <citation type="submission" date="2019-09" db="EMBL/GenBank/DDBJ databases">
        <authorList>
            <person name="Depoorter E."/>
        </authorList>
    </citation>
    <scope>NUCLEOTIDE SEQUENCE [LARGE SCALE GENOMIC DNA]</scope>
    <source>
        <strain evidence="10">LMG 6863</strain>
    </source>
</reference>
<organism evidence="10 11">
    <name type="scientific">Burkholderia lata (strain ATCC 17760 / DSM 23089 / LMG 22485 / NCIMB 9086 / R18194 / 383)</name>
    <dbReference type="NCBI Taxonomy" id="482957"/>
    <lineage>
        <taxon>Bacteria</taxon>
        <taxon>Pseudomonadati</taxon>
        <taxon>Pseudomonadota</taxon>
        <taxon>Betaproteobacteria</taxon>
        <taxon>Burkholderiales</taxon>
        <taxon>Burkholderiaceae</taxon>
        <taxon>Burkholderia</taxon>
        <taxon>Burkholderia cepacia complex</taxon>
    </lineage>
</organism>
<dbReference type="GO" id="GO:0022857">
    <property type="term" value="F:transmembrane transporter activity"/>
    <property type="evidence" value="ECO:0007669"/>
    <property type="project" value="InterPro"/>
</dbReference>
<feature type="transmembrane region" description="Helical" evidence="8">
    <location>
        <begin position="120"/>
        <end position="145"/>
    </location>
</feature>
<evidence type="ECO:0000313" key="10">
    <source>
        <dbReference type="EMBL" id="VWC43402.1"/>
    </source>
</evidence>
<dbReference type="Proteomes" id="UP000494170">
    <property type="component" value="Unassembled WGS sequence"/>
</dbReference>
<feature type="transmembrane region" description="Helical" evidence="8">
    <location>
        <begin position="157"/>
        <end position="178"/>
    </location>
</feature>
<dbReference type="InterPro" id="IPR036259">
    <property type="entry name" value="MFS_trans_sf"/>
</dbReference>
<feature type="transmembrane region" description="Helical" evidence="8">
    <location>
        <begin position="71"/>
        <end position="91"/>
    </location>
</feature>
<accession>A0A6P2SB26</accession>
<comment type="subcellular location">
    <subcellularLocation>
        <location evidence="1">Membrane</location>
        <topology evidence="1">Multi-pass membrane protein</topology>
    </subcellularLocation>
</comment>
<keyword evidence="3" id="KW-0813">Transport</keyword>
<dbReference type="PROSITE" id="PS00216">
    <property type="entry name" value="SUGAR_TRANSPORT_1"/>
    <property type="match status" value="1"/>
</dbReference>
<feature type="transmembrane region" description="Helical" evidence="8">
    <location>
        <begin position="190"/>
        <end position="207"/>
    </location>
</feature>
<dbReference type="CDD" id="cd17316">
    <property type="entry name" value="MFS_SV2_like"/>
    <property type="match status" value="1"/>
</dbReference>
<sequence>MSDSLAASLAARIDRLPATAGIWKLVLFLSIGGFFEVYDLFQMTYLPPGLIRDGIFHTGARGVLGMSDQGALGAATFIGLFIGEMFVSRLADRYGRRALFTGALLLYTAASLMMCVQSSALGVLVCRFVAGCGVGAELITIGAFLTELVPKAVRGRAFAVCFAVGYLAMPVLALVSWLWVPRDPLGWSGWRWVVLLGGSGAVVVWWLQSRLPESPRWLVGVGREAEAERIAVEHARRRIGAGRAPGEARHVLLAEHALERDARFDRDTVRAQPADVIEPLREDRRHAQQRGRGGGLAAQRARVEHGRDLRAGLRILVRDEIQQRPRAREHDASADRAALRLQRDLCAAERIDTREGPARHRQHAVGRAARDDQVRIRHGHFAAALQRIDAAGAACPRERVRPVVDVRQQRGHGPVHGVGLGGLEPVQRALVARESAVCWRLPVDLPAPARVLVDHDGAQPRVDQRLGCAYTGRARADDHRLQCVVHRASPVATGCAAVTIRMPSAIGVEHARTRAPASVRTQQSWHAPIRQKPARGRPLNSLTRTRRCATRIAVSTVSPASACAGWPSSVNAIAARSRSATRTNCAPSSTGSVERETGVIVSVGRSGCGSGRTRDRAAASRRR</sequence>
<dbReference type="GO" id="GO:0016020">
    <property type="term" value="C:membrane"/>
    <property type="evidence" value="ECO:0007669"/>
    <property type="project" value="UniProtKB-SubCell"/>
</dbReference>
<feature type="region of interest" description="Disordered" evidence="7">
    <location>
        <begin position="604"/>
        <end position="623"/>
    </location>
</feature>
<keyword evidence="5 8" id="KW-1133">Transmembrane helix</keyword>
<feature type="transmembrane region" description="Helical" evidence="8">
    <location>
        <begin position="98"/>
        <end position="114"/>
    </location>
</feature>
<keyword evidence="6 8" id="KW-0472">Membrane</keyword>
<dbReference type="PANTHER" id="PTHR23511">
    <property type="entry name" value="SYNAPTIC VESICLE GLYCOPROTEIN 2"/>
    <property type="match status" value="1"/>
</dbReference>
<evidence type="ECO:0000259" key="9">
    <source>
        <dbReference type="PROSITE" id="PS50850"/>
    </source>
</evidence>
<evidence type="ECO:0000256" key="2">
    <source>
        <dbReference type="ARBA" id="ARBA00010992"/>
    </source>
</evidence>
<dbReference type="Gene3D" id="1.20.1250.20">
    <property type="entry name" value="MFS general substrate transporter like domains"/>
    <property type="match status" value="1"/>
</dbReference>
<evidence type="ECO:0000256" key="1">
    <source>
        <dbReference type="ARBA" id="ARBA00004141"/>
    </source>
</evidence>
<feature type="compositionally biased region" description="Basic and acidic residues" evidence="7">
    <location>
        <begin position="612"/>
        <end position="623"/>
    </location>
</feature>
<proteinExistence type="inferred from homology"/>
<dbReference type="PROSITE" id="PS50850">
    <property type="entry name" value="MFS"/>
    <property type="match status" value="1"/>
</dbReference>
<evidence type="ECO:0000256" key="4">
    <source>
        <dbReference type="ARBA" id="ARBA00022692"/>
    </source>
</evidence>
<evidence type="ECO:0000256" key="5">
    <source>
        <dbReference type="ARBA" id="ARBA00022989"/>
    </source>
</evidence>
<keyword evidence="4 8" id="KW-0812">Transmembrane</keyword>
<feature type="transmembrane region" description="Helical" evidence="8">
    <location>
        <begin position="21"/>
        <end position="41"/>
    </location>
</feature>
<dbReference type="SUPFAM" id="SSF103473">
    <property type="entry name" value="MFS general substrate transporter"/>
    <property type="match status" value="1"/>
</dbReference>
<dbReference type="InterPro" id="IPR020846">
    <property type="entry name" value="MFS_dom"/>
</dbReference>
<dbReference type="EMBL" id="CABVPY010000086">
    <property type="protein sequence ID" value="VWC43402.1"/>
    <property type="molecule type" value="Genomic_DNA"/>
</dbReference>
<evidence type="ECO:0000256" key="6">
    <source>
        <dbReference type="ARBA" id="ARBA00023136"/>
    </source>
</evidence>
<evidence type="ECO:0000256" key="7">
    <source>
        <dbReference type="SAM" id="MobiDB-lite"/>
    </source>
</evidence>
<evidence type="ECO:0000313" key="11">
    <source>
        <dbReference type="Proteomes" id="UP000494170"/>
    </source>
</evidence>
<evidence type="ECO:0000256" key="8">
    <source>
        <dbReference type="SAM" id="Phobius"/>
    </source>
</evidence>
<name>A0A6P2SB26_BURL3</name>